<sequence>TGYFGKSHWGGNDLRPFGFDKCVVWNGTNNHTQCTYMKNGGPKQSWKRGTSDDSNCTPTVTQALDWVDLHHDDPEPFFVMISVNPPHGKMTDAPDGKKALYPNSTVLPFHPHDELRQFDEHQGYHAHVSDVDDEIGRILAKMTELGIANNTIFIYSSDHGGMSGARRISYGQKRNPEDEATRLPFLVVWPGTIPANVQLDVLFSTIDHFPTICGLANIADQLKMADTPNALESLAYLNGCPGLDFSKNILALPGGPVPESVFIMHPSNMNNGSPYQTVFRGVVTKDYMYALAPDTEYCLYDNTGQYQYPNLLGQAGYDAV</sequence>
<reference evidence="2" key="1">
    <citation type="journal article" date="2014" name="Front. Microbiol.">
        <title>High frequency of phylogenetically diverse reductive dehalogenase-homologous genes in deep subseafloor sedimentary metagenomes.</title>
        <authorList>
            <person name="Kawai M."/>
            <person name="Futagami T."/>
            <person name="Toyoda A."/>
            <person name="Takaki Y."/>
            <person name="Nishi S."/>
            <person name="Hori S."/>
            <person name="Arai W."/>
            <person name="Tsubouchi T."/>
            <person name="Morono Y."/>
            <person name="Uchiyama I."/>
            <person name="Ito T."/>
            <person name="Fujiyama A."/>
            <person name="Inagaki F."/>
            <person name="Takami H."/>
        </authorList>
    </citation>
    <scope>NUCLEOTIDE SEQUENCE</scope>
    <source>
        <strain evidence="2">Expedition CK06-06</strain>
    </source>
</reference>
<feature type="non-terminal residue" evidence="2">
    <location>
        <position position="1"/>
    </location>
</feature>
<proteinExistence type="predicted"/>
<organism evidence="2">
    <name type="scientific">marine sediment metagenome</name>
    <dbReference type="NCBI Taxonomy" id="412755"/>
    <lineage>
        <taxon>unclassified sequences</taxon>
        <taxon>metagenomes</taxon>
        <taxon>ecological metagenomes</taxon>
    </lineage>
</organism>
<protein>
    <recommendedName>
        <fullName evidence="1">Sulfatase N-terminal domain-containing protein</fullName>
    </recommendedName>
</protein>
<dbReference type="InterPro" id="IPR017850">
    <property type="entry name" value="Alkaline_phosphatase_core_sf"/>
</dbReference>
<comment type="caution">
    <text evidence="2">The sequence shown here is derived from an EMBL/GenBank/DDBJ whole genome shotgun (WGS) entry which is preliminary data.</text>
</comment>
<dbReference type="Gene3D" id="3.40.720.10">
    <property type="entry name" value="Alkaline Phosphatase, subunit A"/>
    <property type="match status" value="1"/>
</dbReference>
<dbReference type="PANTHER" id="PTHR43751">
    <property type="entry name" value="SULFATASE"/>
    <property type="match status" value="1"/>
</dbReference>
<dbReference type="SUPFAM" id="SSF53649">
    <property type="entry name" value="Alkaline phosphatase-like"/>
    <property type="match status" value="1"/>
</dbReference>
<dbReference type="PANTHER" id="PTHR43751:SF3">
    <property type="entry name" value="SULFATASE N-TERMINAL DOMAIN-CONTAINING PROTEIN"/>
    <property type="match status" value="1"/>
</dbReference>
<feature type="domain" description="Sulfatase N-terminal" evidence="1">
    <location>
        <begin position="1"/>
        <end position="218"/>
    </location>
</feature>
<evidence type="ECO:0000313" key="2">
    <source>
        <dbReference type="EMBL" id="GAF89747.1"/>
    </source>
</evidence>
<dbReference type="EMBL" id="BARS01010099">
    <property type="protein sequence ID" value="GAF89747.1"/>
    <property type="molecule type" value="Genomic_DNA"/>
</dbReference>
<dbReference type="AlphaFoldDB" id="X0TNN2"/>
<gene>
    <name evidence="2" type="ORF">S01H1_18826</name>
</gene>
<feature type="non-terminal residue" evidence="2">
    <location>
        <position position="320"/>
    </location>
</feature>
<dbReference type="InterPro" id="IPR052701">
    <property type="entry name" value="GAG_Ulvan_Degrading_Sulfatases"/>
</dbReference>
<dbReference type="InterPro" id="IPR000917">
    <property type="entry name" value="Sulfatase_N"/>
</dbReference>
<evidence type="ECO:0000259" key="1">
    <source>
        <dbReference type="Pfam" id="PF00884"/>
    </source>
</evidence>
<dbReference type="Pfam" id="PF00884">
    <property type="entry name" value="Sulfatase"/>
    <property type="match status" value="1"/>
</dbReference>
<name>X0TNN2_9ZZZZ</name>
<accession>X0TNN2</accession>